<evidence type="ECO:0000313" key="2">
    <source>
        <dbReference type="Proteomes" id="UP001233172"/>
    </source>
</evidence>
<dbReference type="Proteomes" id="UP001233172">
    <property type="component" value="Unassembled WGS sequence"/>
</dbReference>
<protein>
    <submittedName>
        <fullName evidence="1">Uncharacterized protein</fullName>
    </submittedName>
</protein>
<gene>
    <name evidence="1" type="ORF">Bpfe_027146</name>
</gene>
<name>A0AAD8AVX7_BIOPF</name>
<keyword evidence="2" id="KW-1185">Reference proteome</keyword>
<feature type="non-terminal residue" evidence="1">
    <location>
        <position position="1"/>
    </location>
</feature>
<proteinExistence type="predicted"/>
<organism evidence="1 2">
    <name type="scientific">Biomphalaria pfeifferi</name>
    <name type="common">Bloodfluke planorb</name>
    <name type="synonym">Freshwater snail</name>
    <dbReference type="NCBI Taxonomy" id="112525"/>
    <lineage>
        <taxon>Eukaryota</taxon>
        <taxon>Metazoa</taxon>
        <taxon>Spiralia</taxon>
        <taxon>Lophotrochozoa</taxon>
        <taxon>Mollusca</taxon>
        <taxon>Gastropoda</taxon>
        <taxon>Heterobranchia</taxon>
        <taxon>Euthyneura</taxon>
        <taxon>Panpulmonata</taxon>
        <taxon>Hygrophila</taxon>
        <taxon>Lymnaeoidea</taxon>
        <taxon>Planorbidae</taxon>
        <taxon>Biomphalaria</taxon>
    </lineage>
</organism>
<dbReference type="AlphaFoldDB" id="A0AAD8AVX7"/>
<dbReference type="EMBL" id="JASAOG010000217">
    <property type="protein sequence ID" value="KAK0043411.1"/>
    <property type="molecule type" value="Genomic_DNA"/>
</dbReference>
<accession>A0AAD8AVX7</accession>
<reference evidence="1" key="2">
    <citation type="submission" date="2023-04" db="EMBL/GenBank/DDBJ databases">
        <authorList>
            <person name="Bu L."/>
            <person name="Lu L."/>
            <person name="Laidemitt M.R."/>
            <person name="Zhang S.M."/>
            <person name="Mutuku M."/>
            <person name="Mkoji G."/>
            <person name="Steinauer M."/>
            <person name="Loker E.S."/>
        </authorList>
    </citation>
    <scope>NUCLEOTIDE SEQUENCE</scope>
    <source>
        <strain evidence="1">KasaAsao</strain>
        <tissue evidence="1">Whole Snail</tissue>
    </source>
</reference>
<comment type="caution">
    <text evidence="1">The sequence shown here is derived from an EMBL/GenBank/DDBJ whole genome shotgun (WGS) entry which is preliminary data.</text>
</comment>
<evidence type="ECO:0000313" key="1">
    <source>
        <dbReference type="EMBL" id="KAK0043411.1"/>
    </source>
</evidence>
<sequence>CVGQKVQQHPLLSAGRHIRQCYLHQTYFTSDSVTSIKHTSHQTVLPPSNIELKSNKNRITVRKKYEL</sequence>
<reference evidence="1" key="1">
    <citation type="journal article" date="2023" name="PLoS Negl. Trop. Dis.">
        <title>A genome sequence for Biomphalaria pfeifferi, the major vector snail for the human-infecting parasite Schistosoma mansoni.</title>
        <authorList>
            <person name="Bu L."/>
            <person name="Lu L."/>
            <person name="Laidemitt M.R."/>
            <person name="Zhang S.M."/>
            <person name="Mutuku M."/>
            <person name="Mkoji G."/>
            <person name="Steinauer M."/>
            <person name="Loker E.S."/>
        </authorList>
    </citation>
    <scope>NUCLEOTIDE SEQUENCE</scope>
    <source>
        <strain evidence="1">KasaAsao</strain>
    </source>
</reference>